<dbReference type="EMBL" id="JANJQO010000014">
    <property type="protein sequence ID" value="KAJ2983847.1"/>
    <property type="molecule type" value="Genomic_DNA"/>
</dbReference>
<name>A0ACC1NWZ8_9HYPO</name>
<gene>
    <name evidence="1" type="ORF">NQ176_g393</name>
</gene>
<proteinExistence type="predicted"/>
<evidence type="ECO:0000313" key="1">
    <source>
        <dbReference type="EMBL" id="KAJ2983847.1"/>
    </source>
</evidence>
<sequence>MPRLVRRKPLLQRLSAMLNPMDFLLWLSEELETRDWDSANAGTQLGLGFNFVFLIARANSGPAPSTDDVFGGESKSLWLSLMVNSIIWGLGLLSVTNGVYTLVRTRKYRMFEADINVQPGTPSARRVSVQDSPVAASPLRFLARMIAHETAESRAQPDKRDVWELAVWDPLPISLRLFSLFGPAHVLVYSMFLPLASMDPRPSITIFNTVVLQILLSAHLLLFFSKFAQQAKDNSIIQGEVMHEYDTKFVHPLMHPIVRDVGIQVSTNTGTGTEDLVHTGTPTTLIRRPCMHKNPHIDAEEPTPSRPTVFKPSLFTTSGHKSDSFSPMPSIRSSGLRYSMPTPGRLPATGSTSNLSHRPSFTGNLGGLIHEQSPLRHTHSLDNLNSPQQQSPRTSREMAAYEQRKCRKWDGIPLALKCQGKFERQLTRLPTRASKDCYAKRLERGGTLRAKGFWEASGMKKNRSSPQREDLAKGEMSHSQASMNSDTIVRWNTAKELPKNDSPVLPRAKHDVRFNLPEIKFSHDDGSWNWMGSEQNKAATANIAKTTIDRTLLHSNAILANRTDSVATNVLNSHLEIANSMLRLKKQARQERRALKESGDYLGVQGINPVTGQLDIETPTDSEESRPSCDTSEEKQKQPGQLVGPLDQEDLVDNLVGKEGKKRQLQARLDELCRMEKGKQDAQNLNGQAVWRRHTKEWSIVWNSNQNNKEPLRQGDSHAKSSNQSNIDQTGVECPEQPLIDLECSQTKSISEGNPDSDSGSHYDDLSEGTVVRIPYHRVEDVSRSALELFQNGISFDHSGPSSGVELGASLRRIYSPAVSPTFTGAQELNLERWYEGPTPFYNLGGSMAGNEVTDREVDRFLGPSRTQPPEPGGEERNVQLSKMSRRAFQRLNKPLQTQTSLGNITMLTTQAQNQNVMQEQKLQRKMSMPVIPLSKVDAWIVNVPRRTKDGDNPGRILEKPPGYTAGPSLENLAVRRAVGISSRGAREAIANGAGILQRQVQMIDAMRSHKKQQRECGQKETTIVDITGKWGGIGESVCTPITTTTGYNQCGELSEALVDCNDAAATPQEESTMCYHETTLSGLPKAKDVPAPTQNATMSVIPLKCNQESSVRYLKMSDGATRTRIRTKTVQEKKSHSTEPMPSTSPPQEPNARKRPKVSLKIAYVEERKRRGQSPPKVPMSQNVPGCFPVHLAADGAVAHHSGGSDADRLWEKQPAMRMGTLCGNAMLQLIAALELYWEVRLSELGYLKLVEELSERARRGGNGKEAAMA</sequence>
<dbReference type="Proteomes" id="UP001143910">
    <property type="component" value="Unassembled WGS sequence"/>
</dbReference>
<protein>
    <submittedName>
        <fullName evidence="1">Uncharacterized protein</fullName>
    </submittedName>
</protein>
<keyword evidence="2" id="KW-1185">Reference proteome</keyword>
<evidence type="ECO:0000313" key="2">
    <source>
        <dbReference type="Proteomes" id="UP001143910"/>
    </source>
</evidence>
<comment type="caution">
    <text evidence="1">The sequence shown here is derived from an EMBL/GenBank/DDBJ whole genome shotgun (WGS) entry which is preliminary data.</text>
</comment>
<accession>A0ACC1NWZ8</accession>
<reference evidence="1" key="1">
    <citation type="submission" date="2022-08" db="EMBL/GenBank/DDBJ databases">
        <title>Genome Sequence of Lecanicillium fungicola.</title>
        <authorList>
            <person name="Buettner E."/>
        </authorList>
    </citation>
    <scope>NUCLEOTIDE SEQUENCE</scope>
    <source>
        <strain evidence="1">Babe33</strain>
    </source>
</reference>
<organism evidence="1 2">
    <name type="scientific">Zarea fungicola</name>
    <dbReference type="NCBI Taxonomy" id="93591"/>
    <lineage>
        <taxon>Eukaryota</taxon>
        <taxon>Fungi</taxon>
        <taxon>Dikarya</taxon>
        <taxon>Ascomycota</taxon>
        <taxon>Pezizomycotina</taxon>
        <taxon>Sordariomycetes</taxon>
        <taxon>Hypocreomycetidae</taxon>
        <taxon>Hypocreales</taxon>
        <taxon>Cordycipitaceae</taxon>
        <taxon>Zarea</taxon>
    </lineage>
</organism>